<evidence type="ECO:0000313" key="2">
    <source>
        <dbReference type="Proteomes" id="UP000504636"/>
    </source>
</evidence>
<keyword evidence="2" id="KW-1185">Reference proteome</keyword>
<dbReference type="GeneID" id="54460035"/>
<reference evidence="3" key="3">
    <citation type="submission" date="2025-04" db="UniProtKB">
        <authorList>
            <consortium name="RefSeq"/>
        </authorList>
    </citation>
    <scope>IDENTIFICATION</scope>
    <source>
        <strain evidence="3">CBS 304.34</strain>
    </source>
</reference>
<proteinExistence type="predicted"/>
<protein>
    <submittedName>
        <fullName evidence="1 3">Uncharacterized protein</fullName>
    </submittedName>
</protein>
<evidence type="ECO:0000313" key="1">
    <source>
        <dbReference type="EMBL" id="KAF2815489.1"/>
    </source>
</evidence>
<reference evidence="1 3" key="1">
    <citation type="journal article" date="2020" name="Stud. Mycol.">
        <title>101 Dothideomycetes genomes: a test case for predicting lifestyles and emergence of pathogens.</title>
        <authorList>
            <person name="Haridas S."/>
            <person name="Albert R."/>
            <person name="Binder M."/>
            <person name="Bloem J."/>
            <person name="Labutti K."/>
            <person name="Salamov A."/>
            <person name="Andreopoulos B."/>
            <person name="Baker S."/>
            <person name="Barry K."/>
            <person name="Bills G."/>
            <person name="Bluhm B."/>
            <person name="Cannon C."/>
            <person name="Castanera R."/>
            <person name="Culley D."/>
            <person name="Daum C."/>
            <person name="Ezra D."/>
            <person name="Gonzalez J."/>
            <person name="Henrissat B."/>
            <person name="Kuo A."/>
            <person name="Liang C."/>
            <person name="Lipzen A."/>
            <person name="Lutzoni F."/>
            <person name="Magnuson J."/>
            <person name="Mondo S."/>
            <person name="Nolan M."/>
            <person name="Ohm R."/>
            <person name="Pangilinan J."/>
            <person name="Park H.-J."/>
            <person name="Ramirez L."/>
            <person name="Alfaro M."/>
            <person name="Sun H."/>
            <person name="Tritt A."/>
            <person name="Yoshinaga Y."/>
            <person name="Zwiers L.-H."/>
            <person name="Turgeon B."/>
            <person name="Goodwin S."/>
            <person name="Spatafora J."/>
            <person name="Crous P."/>
            <person name="Grigoriev I."/>
        </authorList>
    </citation>
    <scope>NUCLEOTIDE SEQUENCE</scope>
    <source>
        <strain evidence="1 3">CBS 304.34</strain>
    </source>
</reference>
<dbReference type="EMBL" id="MU003694">
    <property type="protein sequence ID" value="KAF2815489.1"/>
    <property type="molecule type" value="Genomic_DNA"/>
</dbReference>
<reference evidence="3" key="2">
    <citation type="submission" date="2020-04" db="EMBL/GenBank/DDBJ databases">
        <authorList>
            <consortium name="NCBI Genome Project"/>
        </authorList>
    </citation>
    <scope>NUCLEOTIDE SEQUENCE</scope>
    <source>
        <strain evidence="3">CBS 304.34</strain>
    </source>
</reference>
<evidence type="ECO:0000313" key="3">
    <source>
        <dbReference type="RefSeq" id="XP_033582453.1"/>
    </source>
</evidence>
<dbReference type="AlphaFoldDB" id="A0A6A6Z424"/>
<sequence length="63" mass="7238">MPFERFLSLFAEDWLRRHEAAIPRETNASISYHINAIIRNSRVSNPRKDAPVNIRSASASRSN</sequence>
<dbReference type="RefSeq" id="XP_033582453.1">
    <property type="nucleotide sequence ID" value="XM_033719142.1"/>
</dbReference>
<name>A0A6A6Z424_9PEZI</name>
<gene>
    <name evidence="1 3" type="ORF">BDZ99DRAFT_459338</name>
</gene>
<organism evidence="1">
    <name type="scientific">Mytilinidion resinicola</name>
    <dbReference type="NCBI Taxonomy" id="574789"/>
    <lineage>
        <taxon>Eukaryota</taxon>
        <taxon>Fungi</taxon>
        <taxon>Dikarya</taxon>
        <taxon>Ascomycota</taxon>
        <taxon>Pezizomycotina</taxon>
        <taxon>Dothideomycetes</taxon>
        <taxon>Pleosporomycetidae</taxon>
        <taxon>Mytilinidiales</taxon>
        <taxon>Mytilinidiaceae</taxon>
        <taxon>Mytilinidion</taxon>
    </lineage>
</organism>
<dbReference type="Proteomes" id="UP000504636">
    <property type="component" value="Unplaced"/>
</dbReference>
<accession>A0A6A6Z424</accession>